<name>A0A3P6T3G8_9BILA</name>
<dbReference type="AlphaFoldDB" id="A0A3P6T3G8"/>
<keyword evidence="2" id="KW-1185">Reference proteome</keyword>
<gene>
    <name evidence="1" type="ORF">GPUH_LOCUS9592</name>
</gene>
<evidence type="ECO:0000313" key="1">
    <source>
        <dbReference type="EMBL" id="VDK74340.1"/>
    </source>
</evidence>
<evidence type="ECO:0000313" key="2">
    <source>
        <dbReference type="Proteomes" id="UP000271098"/>
    </source>
</evidence>
<protein>
    <submittedName>
        <fullName evidence="1">Uncharacterized protein</fullName>
    </submittedName>
</protein>
<organism evidence="1 2">
    <name type="scientific">Gongylonema pulchrum</name>
    <dbReference type="NCBI Taxonomy" id="637853"/>
    <lineage>
        <taxon>Eukaryota</taxon>
        <taxon>Metazoa</taxon>
        <taxon>Ecdysozoa</taxon>
        <taxon>Nematoda</taxon>
        <taxon>Chromadorea</taxon>
        <taxon>Rhabditida</taxon>
        <taxon>Spirurina</taxon>
        <taxon>Spiruromorpha</taxon>
        <taxon>Spiruroidea</taxon>
        <taxon>Gongylonematidae</taxon>
        <taxon>Gongylonema</taxon>
    </lineage>
</organism>
<accession>A0A3P6T3G8</accession>
<proteinExistence type="predicted"/>
<dbReference type="EMBL" id="UYRT01032043">
    <property type="protein sequence ID" value="VDK74340.1"/>
    <property type="molecule type" value="Genomic_DNA"/>
</dbReference>
<reference evidence="1 2" key="1">
    <citation type="submission" date="2018-11" db="EMBL/GenBank/DDBJ databases">
        <authorList>
            <consortium name="Pathogen Informatics"/>
        </authorList>
    </citation>
    <scope>NUCLEOTIDE SEQUENCE [LARGE SCALE GENOMIC DNA]</scope>
</reference>
<sequence>MEVCCNGAGPIILAALLSCLFFGYHHHTSSGANTLRHSTGHRFAVSASEHNVILI</sequence>
<dbReference type="Proteomes" id="UP000271098">
    <property type="component" value="Unassembled WGS sequence"/>
</dbReference>